<feature type="compositionally biased region" description="Polar residues" evidence="1">
    <location>
        <begin position="265"/>
        <end position="283"/>
    </location>
</feature>
<accession>A0A0M7APB4</accession>
<evidence type="ECO:0000313" key="2">
    <source>
        <dbReference type="EMBL" id="CTQ76968.1"/>
    </source>
</evidence>
<gene>
    <name evidence="2" type="ORF">LAX5112_04761</name>
</gene>
<keyword evidence="3" id="KW-1185">Reference proteome</keyword>
<evidence type="ECO:0000256" key="1">
    <source>
        <dbReference type="SAM" id="MobiDB-lite"/>
    </source>
</evidence>
<dbReference type="OrthoDB" id="8716700at2"/>
<feature type="region of interest" description="Disordered" evidence="1">
    <location>
        <begin position="264"/>
        <end position="313"/>
    </location>
</feature>
<sequence length="313" mass="34263">MIMVEEGASPLVLCLPHTGTDVPAVIGKRLNATGRLQTDLSWRLEDVLRLSSDLDATIIRSTISRYVIDLDRDSETPLSAAEDPKTALCPVTTLDGKRIYLDGEEPGATEAEQRVLLFARPFEKAVQQQVSRVSRMHRKVIVVDCQSMRSHIKGVTDKGLPVISVGSAEGTACDPDLLNLVVGSFKSQQGYTVGVDELVKGGHLTRTYGRPERGLHALSLLIAQRAYLRHESPPFEPDKSRVQRLGNLLEDTFSRAIDWARMENSRSYSSQPSAAQEQETAVSPLTEDEAANDTHGPAGERPGQPPTMLQVAE</sequence>
<proteinExistence type="predicted"/>
<name>A0A0M7APB4_9HYPH</name>
<evidence type="ECO:0000313" key="3">
    <source>
        <dbReference type="Proteomes" id="UP000053235"/>
    </source>
</evidence>
<dbReference type="Pfam" id="PF05013">
    <property type="entry name" value="FGase"/>
    <property type="match status" value="1"/>
</dbReference>
<dbReference type="InterPro" id="IPR007709">
    <property type="entry name" value="N-FG_amidohydro"/>
</dbReference>
<protein>
    <submittedName>
        <fullName evidence="2">N-formylglutamate deformylase</fullName>
    </submittedName>
</protein>
<reference evidence="3" key="1">
    <citation type="submission" date="2015-07" db="EMBL/GenBank/DDBJ databases">
        <authorList>
            <person name="Rodrigo-Torres Lidia"/>
            <person name="Arahal R.David."/>
        </authorList>
    </citation>
    <scope>NUCLEOTIDE SEQUENCE [LARGE SCALE GENOMIC DNA]</scope>
    <source>
        <strain evidence="3">CECT 5112</strain>
    </source>
</reference>
<dbReference type="STRING" id="388408.LAX5112_04761"/>
<dbReference type="Proteomes" id="UP000053235">
    <property type="component" value="Unassembled WGS sequence"/>
</dbReference>
<organism evidence="2 3">
    <name type="scientific">Roseibium alexandrii</name>
    <dbReference type="NCBI Taxonomy" id="388408"/>
    <lineage>
        <taxon>Bacteria</taxon>
        <taxon>Pseudomonadati</taxon>
        <taxon>Pseudomonadota</taxon>
        <taxon>Alphaproteobacteria</taxon>
        <taxon>Hyphomicrobiales</taxon>
        <taxon>Stappiaceae</taxon>
        <taxon>Roseibium</taxon>
    </lineage>
</organism>
<dbReference type="AlphaFoldDB" id="A0A0M7APB4"/>
<dbReference type="RefSeq" id="WP_055673926.1">
    <property type="nucleotide sequence ID" value="NZ_CXWD01000030.1"/>
</dbReference>
<dbReference type="EMBL" id="CXWD01000030">
    <property type="protein sequence ID" value="CTQ76968.1"/>
    <property type="molecule type" value="Genomic_DNA"/>
</dbReference>
<dbReference type="Gene3D" id="3.40.630.40">
    <property type="entry name" value="Zn-dependent exopeptidases"/>
    <property type="match status" value="1"/>
</dbReference>
<dbReference type="SUPFAM" id="SSF53187">
    <property type="entry name" value="Zn-dependent exopeptidases"/>
    <property type="match status" value="1"/>
</dbReference>